<protein>
    <submittedName>
        <fullName evidence="3">Uncharacterized protein</fullName>
    </submittedName>
</protein>
<keyword evidence="4" id="KW-1185">Reference proteome</keyword>
<dbReference type="EMBL" id="LT607754">
    <property type="protein sequence ID" value="SCG59999.1"/>
    <property type="molecule type" value="Genomic_DNA"/>
</dbReference>
<keyword evidence="2" id="KW-0472">Membrane</keyword>
<dbReference type="Proteomes" id="UP000198221">
    <property type="component" value="Chromosome I"/>
</dbReference>
<organism evidence="3 4">
    <name type="scientific">Micromonospora inositola</name>
    <dbReference type="NCBI Taxonomy" id="47865"/>
    <lineage>
        <taxon>Bacteria</taxon>
        <taxon>Bacillati</taxon>
        <taxon>Actinomycetota</taxon>
        <taxon>Actinomycetes</taxon>
        <taxon>Micromonosporales</taxon>
        <taxon>Micromonosporaceae</taxon>
        <taxon>Micromonospora</taxon>
    </lineage>
</organism>
<keyword evidence="2" id="KW-0812">Transmembrane</keyword>
<feature type="compositionally biased region" description="Low complexity" evidence="1">
    <location>
        <begin position="39"/>
        <end position="54"/>
    </location>
</feature>
<dbReference type="AlphaFoldDB" id="A0A1C5IPT0"/>
<evidence type="ECO:0000313" key="4">
    <source>
        <dbReference type="Proteomes" id="UP000198221"/>
    </source>
</evidence>
<feature type="region of interest" description="Disordered" evidence="1">
    <location>
        <begin position="39"/>
        <end position="68"/>
    </location>
</feature>
<evidence type="ECO:0000313" key="3">
    <source>
        <dbReference type="EMBL" id="SCG59999.1"/>
    </source>
</evidence>
<proteinExistence type="predicted"/>
<name>A0A1C5IPT0_9ACTN</name>
<evidence type="ECO:0000256" key="1">
    <source>
        <dbReference type="SAM" id="MobiDB-lite"/>
    </source>
</evidence>
<accession>A0A1C5IPT0</accession>
<reference evidence="4" key="1">
    <citation type="submission" date="2016-06" db="EMBL/GenBank/DDBJ databases">
        <authorList>
            <person name="Varghese N."/>
            <person name="Submissions Spin"/>
        </authorList>
    </citation>
    <scope>NUCLEOTIDE SEQUENCE [LARGE SCALE GENOMIC DNA]</scope>
    <source>
        <strain evidence="4">DSM 43819</strain>
    </source>
</reference>
<sequence>MVLYLFSGVLGWFVSPVLGVIGIVVMIVYHALTSEGVRRGAAAPPRGAPLTAGGPVPPGMGGRAGGRCGAVPGRRARTLGHHECPVHDAAPRRGELRLAPA</sequence>
<keyword evidence="2" id="KW-1133">Transmembrane helix</keyword>
<dbReference type="RefSeq" id="WP_089012983.1">
    <property type="nucleotide sequence ID" value="NZ_LT607754.1"/>
</dbReference>
<gene>
    <name evidence="3" type="ORF">GA0070613_3183</name>
</gene>
<feature type="transmembrane region" description="Helical" evidence="2">
    <location>
        <begin position="12"/>
        <end position="32"/>
    </location>
</feature>
<feature type="compositionally biased region" description="Gly residues" evidence="1">
    <location>
        <begin position="59"/>
        <end position="68"/>
    </location>
</feature>
<evidence type="ECO:0000256" key="2">
    <source>
        <dbReference type="SAM" id="Phobius"/>
    </source>
</evidence>
<feature type="region of interest" description="Disordered" evidence="1">
    <location>
        <begin position="80"/>
        <end position="101"/>
    </location>
</feature>